<dbReference type="Proteomes" id="UP000054721">
    <property type="component" value="Unassembled WGS sequence"/>
</dbReference>
<evidence type="ECO:0000313" key="22">
    <source>
        <dbReference type="EMBL" id="KRZ49023.1"/>
    </source>
</evidence>
<evidence type="ECO:0000256" key="6">
    <source>
        <dbReference type="ARBA" id="ARBA00022741"/>
    </source>
</evidence>
<dbReference type="GO" id="GO:0019899">
    <property type="term" value="F:enzyme binding"/>
    <property type="evidence" value="ECO:0007669"/>
    <property type="project" value="UniProtKB-ARBA"/>
</dbReference>
<keyword evidence="17" id="KW-0511">Multifunctional enzyme</keyword>
<feature type="region of interest" description="Disordered" evidence="19">
    <location>
        <begin position="706"/>
        <end position="726"/>
    </location>
</feature>
<dbReference type="Pfam" id="PF07727">
    <property type="entry name" value="RVT_2"/>
    <property type="match status" value="1"/>
</dbReference>
<keyword evidence="14" id="KW-0239">DNA-directed DNA polymerase</keyword>
<keyword evidence="11" id="KW-0460">Magnesium</keyword>
<evidence type="ECO:0000256" key="1">
    <source>
        <dbReference type="ARBA" id="ARBA00002180"/>
    </source>
</evidence>
<dbReference type="Pfam" id="PF25597">
    <property type="entry name" value="SH3_retrovirus"/>
    <property type="match status" value="1"/>
</dbReference>
<dbReference type="EMBL" id="JYDW01000342">
    <property type="protein sequence ID" value="KRZ49023.1"/>
    <property type="molecule type" value="Genomic_DNA"/>
</dbReference>
<keyword evidence="5" id="KW-0479">Metal-binding</keyword>
<comment type="caution">
    <text evidence="22">The sequence shown here is derived from an EMBL/GenBank/DDBJ whole genome shotgun (WGS) entry which is preliminary data.</text>
</comment>
<dbReference type="GO" id="GO:0006508">
    <property type="term" value="P:proteolysis"/>
    <property type="evidence" value="ECO:0007669"/>
    <property type="project" value="UniProtKB-KW"/>
</dbReference>
<evidence type="ECO:0000313" key="23">
    <source>
        <dbReference type="Proteomes" id="UP000054721"/>
    </source>
</evidence>
<dbReference type="Gene3D" id="3.30.420.10">
    <property type="entry name" value="Ribonuclease H-like superfamily/Ribonuclease H"/>
    <property type="match status" value="1"/>
</dbReference>
<dbReference type="InterPro" id="IPR013103">
    <property type="entry name" value="RVT_2"/>
</dbReference>
<name>A0A0V1KP93_9BILA</name>
<dbReference type="InterPro" id="IPR001584">
    <property type="entry name" value="Integrase_cat-core"/>
</dbReference>
<keyword evidence="14" id="KW-0808">Transferase</keyword>
<gene>
    <name evidence="22" type="ORF">T02_2991</name>
</gene>
<evidence type="ECO:0000256" key="14">
    <source>
        <dbReference type="ARBA" id="ARBA00022932"/>
    </source>
</evidence>
<keyword evidence="14" id="KW-0548">Nucleotidyltransferase</keyword>
<dbReference type="GO" id="GO:0042575">
    <property type="term" value="C:DNA polymerase complex"/>
    <property type="evidence" value="ECO:0007669"/>
    <property type="project" value="UniProtKB-ARBA"/>
</dbReference>
<dbReference type="GO" id="GO:0004190">
    <property type="term" value="F:aspartic-type endopeptidase activity"/>
    <property type="evidence" value="ECO:0007669"/>
    <property type="project" value="UniProtKB-KW"/>
</dbReference>
<evidence type="ECO:0000256" key="16">
    <source>
        <dbReference type="ARBA" id="ARBA00023172"/>
    </source>
</evidence>
<dbReference type="Pfam" id="PF13976">
    <property type="entry name" value="gag_pre-integrs"/>
    <property type="match status" value="1"/>
</dbReference>
<dbReference type="AlphaFoldDB" id="A0A0V1KP93"/>
<dbReference type="InterPro" id="IPR043502">
    <property type="entry name" value="DNA/RNA_pol_sf"/>
</dbReference>
<dbReference type="GO" id="GO:0006310">
    <property type="term" value="P:DNA recombination"/>
    <property type="evidence" value="ECO:0007669"/>
    <property type="project" value="UniProtKB-KW"/>
</dbReference>
<dbReference type="Pfam" id="PF14223">
    <property type="entry name" value="Retrotran_gag_2"/>
    <property type="match status" value="1"/>
</dbReference>
<dbReference type="SUPFAM" id="SSF57756">
    <property type="entry name" value="Retrovirus zinc finger-like domains"/>
    <property type="match status" value="1"/>
</dbReference>
<keyword evidence="12" id="KW-0229">DNA integration</keyword>
<dbReference type="SUPFAM" id="SSF56672">
    <property type="entry name" value="DNA/RNA polymerases"/>
    <property type="match status" value="1"/>
</dbReference>
<evidence type="ECO:0000259" key="20">
    <source>
        <dbReference type="PROSITE" id="PS50158"/>
    </source>
</evidence>
<dbReference type="SUPFAM" id="SSF53098">
    <property type="entry name" value="Ribonuclease H-like"/>
    <property type="match status" value="1"/>
</dbReference>
<evidence type="ECO:0000256" key="15">
    <source>
        <dbReference type="ARBA" id="ARBA00023113"/>
    </source>
</evidence>
<keyword evidence="16" id="KW-0233">DNA recombination</keyword>
<dbReference type="PANTHER" id="PTHR42648">
    <property type="entry name" value="TRANSPOSASE, PUTATIVE-RELATED"/>
    <property type="match status" value="1"/>
</dbReference>
<dbReference type="CDD" id="cd09272">
    <property type="entry name" value="RNase_HI_RT_Ty1"/>
    <property type="match status" value="1"/>
</dbReference>
<keyword evidence="8" id="KW-0255">Endonuclease</keyword>
<evidence type="ECO:0000256" key="8">
    <source>
        <dbReference type="ARBA" id="ARBA00022759"/>
    </source>
</evidence>
<dbReference type="GO" id="GO:0008270">
    <property type="term" value="F:zinc ion binding"/>
    <property type="evidence" value="ECO:0007669"/>
    <property type="project" value="UniProtKB-KW"/>
</dbReference>
<protein>
    <submittedName>
        <fullName evidence="22">Retrovirus-related Pol polyprotein from transposon TNT 1-94</fullName>
    </submittedName>
</protein>
<comment type="function">
    <text evidence="1">The aspartyl protease (PR) mediates the proteolytic cleavages of the Gag and Gag-Pol polyproteins after assembly of the VLP.</text>
</comment>
<dbReference type="GO" id="GO:0003676">
    <property type="term" value="F:nucleic acid binding"/>
    <property type="evidence" value="ECO:0007669"/>
    <property type="project" value="InterPro"/>
</dbReference>
<evidence type="ECO:0000256" key="18">
    <source>
        <dbReference type="PROSITE-ProRule" id="PRU00047"/>
    </source>
</evidence>
<dbReference type="PROSITE" id="PS50158">
    <property type="entry name" value="ZF_CCHC"/>
    <property type="match status" value="1"/>
</dbReference>
<evidence type="ECO:0000256" key="3">
    <source>
        <dbReference type="ARBA" id="ARBA00022670"/>
    </source>
</evidence>
<evidence type="ECO:0000256" key="2">
    <source>
        <dbReference type="ARBA" id="ARBA00022612"/>
    </source>
</evidence>
<keyword evidence="3" id="KW-0645">Protease</keyword>
<keyword evidence="23" id="KW-1185">Reference proteome</keyword>
<evidence type="ECO:0000256" key="12">
    <source>
        <dbReference type="ARBA" id="ARBA00022908"/>
    </source>
</evidence>
<dbReference type="InterPro" id="IPR039537">
    <property type="entry name" value="Retrotran_Ty1/copia-like"/>
</dbReference>
<evidence type="ECO:0000256" key="11">
    <source>
        <dbReference type="ARBA" id="ARBA00022842"/>
    </source>
</evidence>
<keyword evidence="13" id="KW-0695">RNA-directed DNA polymerase</keyword>
<feature type="domain" description="CCHC-type" evidence="20">
    <location>
        <begin position="222"/>
        <end position="237"/>
    </location>
</feature>
<dbReference type="PROSITE" id="PS50994">
    <property type="entry name" value="INTEGRASE"/>
    <property type="match status" value="1"/>
</dbReference>
<evidence type="ECO:0000256" key="17">
    <source>
        <dbReference type="ARBA" id="ARBA00023268"/>
    </source>
</evidence>
<accession>A0A0V1KP93</accession>
<dbReference type="STRING" id="6335.A0A0V1KP93"/>
<dbReference type="GO" id="GO:0004519">
    <property type="term" value="F:endonuclease activity"/>
    <property type="evidence" value="ECO:0007669"/>
    <property type="project" value="UniProtKB-KW"/>
</dbReference>
<keyword evidence="15" id="KW-0917">Virion maturation</keyword>
<dbReference type="GO" id="GO:0003964">
    <property type="term" value="F:RNA-directed DNA polymerase activity"/>
    <property type="evidence" value="ECO:0007669"/>
    <property type="project" value="UniProtKB-KW"/>
</dbReference>
<dbReference type="InterPro" id="IPR057670">
    <property type="entry name" value="SH3_retrovirus"/>
</dbReference>
<dbReference type="PANTHER" id="PTHR42648:SF11">
    <property type="entry name" value="TRANSPOSON TY4-P GAG-POL POLYPROTEIN"/>
    <property type="match status" value="1"/>
</dbReference>
<dbReference type="Pfam" id="PF22936">
    <property type="entry name" value="Pol_BBD"/>
    <property type="match status" value="1"/>
</dbReference>
<keyword evidence="7" id="KW-0064">Aspartyl protease</keyword>
<organism evidence="22 23">
    <name type="scientific">Trichinella nativa</name>
    <dbReference type="NCBI Taxonomy" id="6335"/>
    <lineage>
        <taxon>Eukaryota</taxon>
        <taxon>Metazoa</taxon>
        <taxon>Ecdysozoa</taxon>
        <taxon>Nematoda</taxon>
        <taxon>Enoplea</taxon>
        <taxon>Dorylaimia</taxon>
        <taxon>Trichinellida</taxon>
        <taxon>Trichinellidae</taxon>
        <taxon>Trichinella</taxon>
    </lineage>
</organism>
<keyword evidence="6" id="KW-0547">Nucleotide-binding</keyword>
<feature type="domain" description="Integrase catalytic" evidence="21">
    <location>
        <begin position="500"/>
        <end position="610"/>
    </location>
</feature>
<keyword evidence="18" id="KW-0863">Zinc-finger</keyword>
<sequence length="1146" mass="130967">MKSEKMLIQLNGENYSRWKFEIEAVLEARDCLDVVSGETSCPQKDESEIKAWKKRDALARSIISRSLDDFHHAFIRSCKTSKDMMNCIVRIKEQATLSSKLLVSSEFHAYTWKPGMNVASFIAGLNVIVSKMQSFQIELHDEIIIGKVIQCLPSDFDSFRQSWRLSAPKAITLSDLTFQLLACESDQLCRFMQAVSIGEALVGKRTTSKEPNENSKKRNIECWNCMKKGHSRSECRSQRKLNSSTLKDRTKSLNRTGFVARSWLDVRQEPNDGWLADFGAFKHITRNRHWFSTLEFIEPQGVRIGNDKMIYAVGIGTIDVEVFNGKQWIASVLNDVLYVPEFGSSCLFSLGAAAARGYRIMMDNFNIRFMMNNRTELVGYKDGDLYTLLIRRLSDNTSMSAMLTEGETHSFELWHQRLGHISVEKIKTMMQRKLVDGLRATAEEKFFCEGCVFGSMTRKPHKEVTERRQSVPGEIIHADVCGPFIHPSVGGNRYFICFKDESSGYRKVYFMKTKDEVLRCLKTALTEIKQETGQKKIVHEKTPPYTPQCNGMAERENRTLAEKARAMLHTRNLPRCLCAEAVHTAAYLLNRIPNRKEITKTPYEEWFGRRLTVEHLRIFGCDAYVHIPDQHRRKFDPKARKVIFVGYGPSNKMFRVFDTNKHRVDKVTDVQFNESLQKRLVLIDGEEDSWMQTADKDEDDFLEYDITDDKTEKRGPGRPPGSKNKIKVISNPLKMELRSKSTERTAMLAAADPLTEEEALEGANAEKWKESMLEEISALHMNDTWILTDLPADRKTIQYGEVSKYKARLVAKGYSQRAEIDYFETFAPVVRYESVRTLLAIAADEDLEILQFDEQPPCFNDRSGRVCKLQRALYGLKQAPRAWNKRLNDFLLTLNLQRAEADPCIYVSAPGAECRIIFGLYVDDGLLCCSNLTVLKELVKKLDDEFEIIVGDPSTFVGLEIYLDRSKRTVAIGQKNYIRKALLKFNMESCKSVATPGDPSIKLSKDMAPSSDDERNQMQLIPYRAAVGSLIFLMNCTRPDISFEVSKVAQFAENPGVTPTPLFSDNQGAAFLTENPKHHRRTKHIDIGYHFIRTEQEQGVVSVEYILSDKQPADMLTKALSSPRHLKCRQMLRTNIDPVGSEWVLK</sequence>
<keyword evidence="4" id="KW-0540">Nuclease</keyword>
<dbReference type="InterPro" id="IPR025724">
    <property type="entry name" value="GAG-pre-integrase_dom"/>
</dbReference>
<dbReference type="OrthoDB" id="97058at2759"/>
<evidence type="ECO:0000256" key="4">
    <source>
        <dbReference type="ARBA" id="ARBA00022722"/>
    </source>
</evidence>
<dbReference type="InterPro" id="IPR012337">
    <property type="entry name" value="RNaseH-like_sf"/>
</dbReference>
<keyword evidence="9" id="KW-0378">Hydrolase</keyword>
<evidence type="ECO:0000256" key="9">
    <source>
        <dbReference type="ARBA" id="ARBA00022801"/>
    </source>
</evidence>
<evidence type="ECO:0000256" key="13">
    <source>
        <dbReference type="ARBA" id="ARBA00022918"/>
    </source>
</evidence>
<evidence type="ECO:0000256" key="7">
    <source>
        <dbReference type="ARBA" id="ARBA00022750"/>
    </source>
</evidence>
<dbReference type="InterPro" id="IPR001878">
    <property type="entry name" value="Znf_CCHC"/>
</dbReference>
<keyword evidence="10" id="KW-0067">ATP-binding</keyword>
<dbReference type="InterPro" id="IPR054722">
    <property type="entry name" value="PolX-like_BBD"/>
</dbReference>
<proteinExistence type="predicted"/>
<dbReference type="InterPro" id="IPR036397">
    <property type="entry name" value="RNaseH_sf"/>
</dbReference>
<reference evidence="22 23" key="1">
    <citation type="submission" date="2015-05" db="EMBL/GenBank/DDBJ databases">
        <title>Evolution of Trichinella species and genotypes.</title>
        <authorList>
            <person name="Korhonen P.K."/>
            <person name="Edoardo P."/>
            <person name="Giuseppe L.R."/>
            <person name="Gasser R.B."/>
        </authorList>
    </citation>
    <scope>NUCLEOTIDE SEQUENCE [LARGE SCALE GENOMIC DNA]</scope>
    <source>
        <strain evidence="22">ISS10</strain>
    </source>
</reference>
<evidence type="ECO:0000256" key="5">
    <source>
        <dbReference type="ARBA" id="ARBA00022723"/>
    </source>
</evidence>
<dbReference type="GO" id="GO:0015074">
    <property type="term" value="P:DNA integration"/>
    <property type="evidence" value="ECO:0007669"/>
    <property type="project" value="UniProtKB-KW"/>
</dbReference>
<dbReference type="GO" id="GO:0003887">
    <property type="term" value="F:DNA-directed DNA polymerase activity"/>
    <property type="evidence" value="ECO:0007669"/>
    <property type="project" value="UniProtKB-KW"/>
</dbReference>
<keyword evidence="2" id="KW-1188">Viral release from host cell</keyword>
<keyword evidence="18" id="KW-0862">Zinc</keyword>
<evidence type="ECO:0000256" key="10">
    <source>
        <dbReference type="ARBA" id="ARBA00022840"/>
    </source>
</evidence>
<evidence type="ECO:0000256" key="19">
    <source>
        <dbReference type="SAM" id="MobiDB-lite"/>
    </source>
</evidence>
<evidence type="ECO:0000259" key="21">
    <source>
        <dbReference type="PROSITE" id="PS50994"/>
    </source>
</evidence>
<dbReference type="GO" id="GO:0005524">
    <property type="term" value="F:ATP binding"/>
    <property type="evidence" value="ECO:0007669"/>
    <property type="project" value="UniProtKB-KW"/>
</dbReference>
<dbReference type="InterPro" id="IPR036875">
    <property type="entry name" value="Znf_CCHC_sf"/>
</dbReference>